<accession>A0A218MN03</accession>
<sequence length="61" mass="7053">MNLLRLAILVIAFTIILLSYIVYQQQVMINELFGDMTDLMEIMILWLEQQGIVPENPGTEI</sequence>
<keyword evidence="1" id="KW-1133">Transmembrane helix</keyword>
<dbReference type="EMBL" id="KY052848">
    <property type="protein sequence ID" value="ASF00648.1"/>
    <property type="molecule type" value="Genomic_DNA"/>
</dbReference>
<protein>
    <submittedName>
        <fullName evidence="2">Uncharacterized protein</fullName>
    </submittedName>
</protein>
<evidence type="ECO:0000313" key="2">
    <source>
        <dbReference type="EMBL" id="ASF00648.1"/>
    </source>
</evidence>
<organism evidence="2">
    <name type="scientific">uncultured virus</name>
    <dbReference type="NCBI Taxonomy" id="340016"/>
    <lineage>
        <taxon>Viruses</taxon>
        <taxon>environmental samples</taxon>
    </lineage>
</organism>
<name>A0A218MN03_9VIRU</name>
<feature type="transmembrane region" description="Helical" evidence="1">
    <location>
        <begin position="6"/>
        <end position="23"/>
    </location>
</feature>
<keyword evidence="1" id="KW-0812">Transmembrane</keyword>
<reference evidence="2" key="1">
    <citation type="submission" date="2016-10" db="EMBL/GenBank/DDBJ databases">
        <authorList>
            <person name="Varghese N."/>
        </authorList>
    </citation>
    <scope>NUCLEOTIDE SEQUENCE</scope>
</reference>
<reference evidence="2" key="2">
    <citation type="journal article" date="2017" name="Nat. Commun.">
        <title>Single-virus genomics reveals hidden cosmopolitan and abundant viruses.</title>
        <authorList>
            <person name="Martinez-Hernandez F."/>
            <person name="Fornas O."/>
            <person name="Lluesma Gomez M."/>
            <person name="Bolduc B."/>
            <person name="de la Cruz Pena M.J."/>
            <person name="Martinez J.M."/>
            <person name="Anton J."/>
            <person name="Gasol J.M."/>
            <person name="Rosselli R."/>
            <person name="Rodriguez-Valera F."/>
            <person name="Sullivan M.B."/>
            <person name="Acinas S.G."/>
            <person name="Martinez-Garcia M."/>
        </authorList>
    </citation>
    <scope>NUCLEOTIDE SEQUENCE</scope>
</reference>
<evidence type="ECO:0000256" key="1">
    <source>
        <dbReference type="SAM" id="Phobius"/>
    </source>
</evidence>
<keyword evidence="1" id="KW-0472">Membrane</keyword>
<proteinExistence type="predicted"/>